<dbReference type="AlphaFoldDB" id="A0A3L9Y4I6"/>
<protein>
    <submittedName>
        <fullName evidence="1">Uncharacterized protein</fullName>
    </submittedName>
</protein>
<dbReference type="EMBL" id="RCNT01000009">
    <property type="protein sequence ID" value="RMA41046.1"/>
    <property type="molecule type" value="Genomic_DNA"/>
</dbReference>
<comment type="caution">
    <text evidence="1">The sequence shown here is derived from an EMBL/GenBank/DDBJ whole genome shotgun (WGS) entry which is preliminary data.</text>
</comment>
<dbReference type="OrthoDB" id="7857658at2"/>
<evidence type="ECO:0000313" key="1">
    <source>
        <dbReference type="EMBL" id="RMA41046.1"/>
    </source>
</evidence>
<reference evidence="1 2" key="1">
    <citation type="submission" date="2018-10" db="EMBL/GenBank/DDBJ databases">
        <authorList>
            <person name="Jung H.S."/>
            <person name="Jeon C.O."/>
        </authorList>
    </citation>
    <scope>NUCLEOTIDE SEQUENCE [LARGE SCALE GENOMIC DNA]</scope>
    <source>
        <strain evidence="1 2">MA-7-27</strain>
    </source>
</reference>
<organism evidence="1 2">
    <name type="scientific">Rhodophyticola porphyridii</name>
    <dbReference type="NCBI Taxonomy" id="1852017"/>
    <lineage>
        <taxon>Bacteria</taxon>
        <taxon>Pseudomonadati</taxon>
        <taxon>Pseudomonadota</taxon>
        <taxon>Alphaproteobacteria</taxon>
        <taxon>Rhodobacterales</taxon>
        <taxon>Roseobacteraceae</taxon>
        <taxon>Rhodophyticola</taxon>
    </lineage>
</organism>
<dbReference type="Proteomes" id="UP000281343">
    <property type="component" value="Unassembled WGS sequence"/>
</dbReference>
<evidence type="ECO:0000313" key="2">
    <source>
        <dbReference type="Proteomes" id="UP000281343"/>
    </source>
</evidence>
<sequence length="124" mass="13007">MTRNDQIDSLLARVETAGAVDEALLEEVSAGIAAEFPMAAQIDHNGHAGTDAALHLVDTCLPGWTISLRGKATEPDGHWRCSLRETSSRDNDAFVGVGLGPTVGHALLMALLKLIRSGAHAPSV</sequence>
<accession>A0A3L9Y4I6</accession>
<keyword evidence="2" id="KW-1185">Reference proteome</keyword>
<dbReference type="RefSeq" id="WP_121899127.1">
    <property type="nucleotide sequence ID" value="NZ_RCNT01000009.1"/>
</dbReference>
<gene>
    <name evidence="1" type="ORF">D9R08_16295</name>
</gene>
<proteinExistence type="predicted"/>
<name>A0A3L9Y4I6_9RHOB</name>